<feature type="transmembrane region" description="Helical" evidence="1">
    <location>
        <begin position="63"/>
        <end position="81"/>
    </location>
</feature>
<comment type="caution">
    <text evidence="2">The sequence shown here is derived from an EMBL/GenBank/DDBJ whole genome shotgun (WGS) entry which is preliminary data.</text>
</comment>
<reference evidence="2 3" key="1">
    <citation type="journal article" date="2015" name="Genome Announc.">
        <title>Expanding the biotechnology potential of lactobacilli through comparative genomics of 213 strains and associated genera.</title>
        <authorList>
            <person name="Sun Z."/>
            <person name="Harris H.M."/>
            <person name="McCann A."/>
            <person name="Guo C."/>
            <person name="Argimon S."/>
            <person name="Zhang W."/>
            <person name="Yang X."/>
            <person name="Jeffery I.B."/>
            <person name="Cooney J.C."/>
            <person name="Kagawa T.F."/>
            <person name="Liu W."/>
            <person name="Song Y."/>
            <person name="Salvetti E."/>
            <person name="Wrobel A."/>
            <person name="Rasinkangas P."/>
            <person name="Parkhill J."/>
            <person name="Rea M.C."/>
            <person name="O'Sullivan O."/>
            <person name="Ritari J."/>
            <person name="Douillard F.P."/>
            <person name="Paul Ross R."/>
            <person name="Yang R."/>
            <person name="Briner A.E."/>
            <person name="Felis G.E."/>
            <person name="de Vos W.M."/>
            <person name="Barrangou R."/>
            <person name="Klaenhammer T.R."/>
            <person name="Caufield P.W."/>
            <person name="Cui Y."/>
            <person name="Zhang H."/>
            <person name="O'Toole P.W."/>
        </authorList>
    </citation>
    <scope>NUCLEOTIDE SEQUENCE [LARGE SCALE GENOMIC DNA]</scope>
    <source>
        <strain evidence="2 3">DSM 19907</strain>
    </source>
</reference>
<protein>
    <recommendedName>
        <fullName evidence="4">Integral membrane protein</fullName>
    </recommendedName>
</protein>
<dbReference type="Proteomes" id="UP000051977">
    <property type="component" value="Unassembled WGS sequence"/>
</dbReference>
<keyword evidence="1" id="KW-0812">Transmembrane</keyword>
<sequence>MTIKQRTFLTKVDRGVFTVGYILVGISIFIPVVSPFWANTIIGLVIVGALGIVLKRHRQLKKPIFKGLVFPLITYPCFQVPDILTNTMSHPNIFANLLLFLMICWGGFLIYLYSKTERKN</sequence>
<keyword evidence="1" id="KW-0472">Membrane</keyword>
<feature type="transmembrane region" description="Helical" evidence="1">
    <location>
        <begin position="12"/>
        <end position="30"/>
    </location>
</feature>
<dbReference type="EMBL" id="AZEI01000039">
    <property type="protein sequence ID" value="KRL17075.1"/>
    <property type="molecule type" value="Genomic_DNA"/>
</dbReference>
<keyword evidence="3" id="KW-1185">Reference proteome</keyword>
<keyword evidence="1" id="KW-1133">Transmembrane helix</keyword>
<feature type="transmembrane region" description="Helical" evidence="1">
    <location>
        <begin position="36"/>
        <end position="54"/>
    </location>
</feature>
<evidence type="ECO:0000313" key="2">
    <source>
        <dbReference type="EMBL" id="KRL17075.1"/>
    </source>
</evidence>
<feature type="transmembrane region" description="Helical" evidence="1">
    <location>
        <begin position="93"/>
        <end position="113"/>
    </location>
</feature>
<evidence type="ECO:0008006" key="4">
    <source>
        <dbReference type="Google" id="ProtNLM"/>
    </source>
</evidence>
<gene>
    <name evidence="2" type="ORF">FD12_GL002103</name>
</gene>
<name>A0ABR5PEY3_9LACO</name>
<proteinExistence type="predicted"/>
<evidence type="ECO:0000256" key="1">
    <source>
        <dbReference type="SAM" id="Phobius"/>
    </source>
</evidence>
<evidence type="ECO:0000313" key="3">
    <source>
        <dbReference type="Proteomes" id="UP000051977"/>
    </source>
</evidence>
<organism evidence="2 3">
    <name type="scientific">Lentilactobacillus rapi DSM 19907 = JCM 15042</name>
    <dbReference type="NCBI Taxonomy" id="1423795"/>
    <lineage>
        <taxon>Bacteria</taxon>
        <taxon>Bacillati</taxon>
        <taxon>Bacillota</taxon>
        <taxon>Bacilli</taxon>
        <taxon>Lactobacillales</taxon>
        <taxon>Lactobacillaceae</taxon>
        <taxon>Lentilactobacillus</taxon>
    </lineage>
</organism>
<accession>A0ABR5PEY3</accession>